<comment type="caution">
    <text evidence="2">The sequence shown here is derived from an EMBL/GenBank/DDBJ whole genome shotgun (WGS) entry which is preliminary data.</text>
</comment>
<dbReference type="OrthoDB" id="5286775at2759"/>
<keyword evidence="3" id="KW-1185">Reference proteome</keyword>
<dbReference type="RefSeq" id="XP_028487648.1">
    <property type="nucleotide sequence ID" value="XM_028632254.1"/>
</dbReference>
<sequence length="630" mass="70132">MFRFPKLNRVISALWSPRGRHIGERSSASKETQQHSVESEDHLLLDTSGASERLYVKKEDEEEELEGKYHGLITATSETADPESKATNDGAASQLFTPATSSQKGDGNIQYIAPVHERSVAADNGNLSVSRKSSPDNGSYSLLTPTIKDKKGETESRGYIPVKTESICEDGHTALGGHHERSLPDDESSSSPTTRRKRKRDTGSDHTFSKRHTLRFDNSNGDNSSLQDAGMKSYGDYRYETPRNRLTGRQPGLVPGTWLETADDWSEGELTEGNMRHNTPVSISDDEKSIVSSRTSRRPKKTRSNSNDEAYRPSPAVSNRGLRKSIVKLEVEDSDDPSEEGVWSEKDAVWKNEKSEVSFDFSIEKAKRWADAVKLPPGPWAEAEEDLFFRLSMRGFEPIIPGNWHLDFPTLPGSLFAVDDGPEPLIQALNGSEFHAIKYLGDLLSLGCRVRDRMSMNLRPEPAIKRTIKKYIDWAARDANLHHCYSAIPIYNIYCMKKGETTRAAIQNLEKRLISTGEEYQEILQTESFAYSDSISYPVMTGFLVCGPIVAVITLNSASEAFSDSSSDTLCKLISQFDFGDDGQDVWNALAIALTVIRIRKTMLELAEKGRGGWLVSSVNCVPSIEDEDL</sequence>
<feature type="region of interest" description="Disordered" evidence="1">
    <location>
        <begin position="21"/>
        <end position="50"/>
    </location>
</feature>
<proteinExistence type="predicted"/>
<dbReference type="GeneID" id="39601531"/>
<name>A0A443I1S1_BYSSP</name>
<feature type="compositionally biased region" description="Polar residues" evidence="1">
    <location>
        <begin position="126"/>
        <end position="144"/>
    </location>
</feature>
<feature type="compositionally biased region" description="Polar residues" evidence="1">
    <location>
        <begin position="216"/>
        <end position="227"/>
    </location>
</feature>
<protein>
    <submittedName>
        <fullName evidence="2">Uncharacterized protein</fullName>
    </submittedName>
</protein>
<evidence type="ECO:0000313" key="2">
    <source>
        <dbReference type="EMBL" id="RWQ98003.1"/>
    </source>
</evidence>
<gene>
    <name evidence="2" type="ORF">C8Q69DRAFT_496295</name>
</gene>
<dbReference type="VEuPathDB" id="FungiDB:C8Q69DRAFT_496295"/>
<evidence type="ECO:0000313" key="3">
    <source>
        <dbReference type="Proteomes" id="UP000283841"/>
    </source>
</evidence>
<feature type="compositionally biased region" description="Basic and acidic residues" evidence="1">
    <location>
        <begin position="147"/>
        <end position="156"/>
    </location>
</feature>
<dbReference type="EMBL" id="RCNU01000002">
    <property type="protein sequence ID" value="RWQ98003.1"/>
    <property type="molecule type" value="Genomic_DNA"/>
</dbReference>
<dbReference type="Proteomes" id="UP000283841">
    <property type="component" value="Unassembled WGS sequence"/>
</dbReference>
<feature type="region of interest" description="Disordered" evidence="1">
    <location>
        <begin position="269"/>
        <end position="317"/>
    </location>
</feature>
<accession>A0A443I1S1</accession>
<organism evidence="2 3">
    <name type="scientific">Byssochlamys spectabilis</name>
    <name type="common">Paecilomyces variotii</name>
    <dbReference type="NCBI Taxonomy" id="264951"/>
    <lineage>
        <taxon>Eukaryota</taxon>
        <taxon>Fungi</taxon>
        <taxon>Dikarya</taxon>
        <taxon>Ascomycota</taxon>
        <taxon>Pezizomycotina</taxon>
        <taxon>Eurotiomycetes</taxon>
        <taxon>Eurotiomycetidae</taxon>
        <taxon>Eurotiales</taxon>
        <taxon>Thermoascaceae</taxon>
        <taxon>Paecilomyces</taxon>
    </lineage>
</organism>
<feature type="compositionally biased region" description="Basic and acidic residues" evidence="1">
    <location>
        <begin position="169"/>
        <end position="184"/>
    </location>
</feature>
<dbReference type="AlphaFoldDB" id="A0A443I1S1"/>
<feature type="region of interest" description="Disordered" evidence="1">
    <location>
        <begin position="126"/>
        <end position="236"/>
    </location>
</feature>
<reference evidence="2 3" key="1">
    <citation type="journal article" date="2018" name="Front. Microbiol.">
        <title>Genomic and genetic insights into a cosmopolitan fungus, Paecilomyces variotii (Eurotiales).</title>
        <authorList>
            <person name="Urquhart A.S."/>
            <person name="Mondo S.J."/>
            <person name="Makela M.R."/>
            <person name="Hane J.K."/>
            <person name="Wiebenga A."/>
            <person name="He G."/>
            <person name="Mihaltcheva S."/>
            <person name="Pangilinan J."/>
            <person name="Lipzen A."/>
            <person name="Barry K."/>
            <person name="de Vries R.P."/>
            <person name="Grigoriev I.V."/>
            <person name="Idnurm A."/>
        </authorList>
    </citation>
    <scope>NUCLEOTIDE SEQUENCE [LARGE SCALE GENOMIC DNA]</scope>
    <source>
        <strain evidence="2 3">CBS 101075</strain>
    </source>
</reference>
<evidence type="ECO:0000256" key="1">
    <source>
        <dbReference type="SAM" id="MobiDB-lite"/>
    </source>
</evidence>